<dbReference type="Proteomes" id="UP000584325">
    <property type="component" value="Unassembled WGS sequence"/>
</dbReference>
<sequence length="158" mass="16398">MTLRLPALLAASLRAVSSAVLPRLLAVALAGAVAAPAAAQYAEPVLGRLFTAPEERTRIDRDRASAPMNPVAAAEMAPPAPPPVVEAPPPPPAPVRFTGVVRRSDGRATVWVNDEPRETRLENYRPGGAIPVDTPGGPVLAKPGQSIDPNDGAARDAR</sequence>
<feature type="region of interest" description="Disordered" evidence="1">
    <location>
        <begin position="53"/>
        <end position="158"/>
    </location>
</feature>
<gene>
    <name evidence="4" type="ORF">FCL38_04175</name>
    <name evidence="3" type="ORF">FHS02_000432</name>
</gene>
<name>A0A4P8HJI6_9BURK</name>
<organism evidence="3 6">
    <name type="scientific">Pseudoduganella umbonata</name>
    <dbReference type="NCBI Taxonomy" id="864828"/>
    <lineage>
        <taxon>Bacteria</taxon>
        <taxon>Pseudomonadati</taxon>
        <taxon>Pseudomonadota</taxon>
        <taxon>Betaproteobacteria</taxon>
        <taxon>Burkholderiales</taxon>
        <taxon>Oxalobacteraceae</taxon>
        <taxon>Telluria group</taxon>
        <taxon>Pseudoduganella</taxon>
    </lineage>
</organism>
<keyword evidence="5" id="KW-1185">Reference proteome</keyword>
<dbReference type="EMBL" id="JACHXS010000001">
    <property type="protein sequence ID" value="MBB3219645.1"/>
    <property type="molecule type" value="Genomic_DNA"/>
</dbReference>
<reference evidence="3 6" key="2">
    <citation type="submission" date="2020-08" db="EMBL/GenBank/DDBJ databases">
        <title>Genomic Encyclopedia of Type Strains, Phase III (KMG-III): the genomes of soil and plant-associated and newly described type strains.</title>
        <authorList>
            <person name="Whitman W."/>
        </authorList>
    </citation>
    <scope>NUCLEOTIDE SEQUENCE [LARGE SCALE GENOMIC DNA]</scope>
    <source>
        <strain evidence="3 6">CECT 7753</strain>
    </source>
</reference>
<dbReference type="RefSeq" id="WP_137312594.1">
    <property type="nucleotide sequence ID" value="NZ_CP040017.1"/>
</dbReference>
<feature type="compositionally biased region" description="Low complexity" evidence="1">
    <location>
        <begin position="66"/>
        <end position="77"/>
    </location>
</feature>
<feature type="compositionally biased region" description="Basic and acidic residues" evidence="1">
    <location>
        <begin position="114"/>
        <end position="123"/>
    </location>
</feature>
<keyword evidence="2" id="KW-0732">Signal</keyword>
<evidence type="ECO:0000313" key="3">
    <source>
        <dbReference type="EMBL" id="MBB3219645.1"/>
    </source>
</evidence>
<protein>
    <submittedName>
        <fullName evidence="3">Uncharacterized protein</fullName>
    </submittedName>
</protein>
<feature type="compositionally biased region" description="Pro residues" evidence="1">
    <location>
        <begin position="78"/>
        <end position="94"/>
    </location>
</feature>
<dbReference type="AlphaFoldDB" id="A0A4P8HJI6"/>
<feature type="chain" id="PRO_5043792322" evidence="2">
    <location>
        <begin position="40"/>
        <end position="158"/>
    </location>
</feature>
<dbReference type="EMBL" id="CP040017">
    <property type="protein sequence ID" value="QCP09707.1"/>
    <property type="molecule type" value="Genomic_DNA"/>
</dbReference>
<evidence type="ECO:0000256" key="2">
    <source>
        <dbReference type="SAM" id="SignalP"/>
    </source>
</evidence>
<evidence type="ECO:0000313" key="4">
    <source>
        <dbReference type="EMBL" id="QCP09707.1"/>
    </source>
</evidence>
<dbReference type="OrthoDB" id="9181795at2"/>
<evidence type="ECO:0000313" key="5">
    <source>
        <dbReference type="Proteomes" id="UP000298763"/>
    </source>
</evidence>
<dbReference type="Proteomes" id="UP000298763">
    <property type="component" value="Chromosome"/>
</dbReference>
<feature type="signal peptide" evidence="2">
    <location>
        <begin position="1"/>
        <end position="39"/>
    </location>
</feature>
<evidence type="ECO:0000313" key="6">
    <source>
        <dbReference type="Proteomes" id="UP000584325"/>
    </source>
</evidence>
<evidence type="ECO:0000256" key="1">
    <source>
        <dbReference type="SAM" id="MobiDB-lite"/>
    </source>
</evidence>
<accession>A0A4P8HJI6</accession>
<reference evidence="4 5" key="1">
    <citation type="submission" date="2019-05" db="EMBL/GenBank/DDBJ databases">
        <title>Draft Genome Sequences of Six Type Strains of the Genus Massilia.</title>
        <authorList>
            <person name="Miess H."/>
            <person name="Frediansyhah A."/>
            <person name="Gross H."/>
        </authorList>
    </citation>
    <scope>NUCLEOTIDE SEQUENCE [LARGE SCALE GENOMIC DNA]</scope>
    <source>
        <strain evidence="4 5">DSMZ 26121</strain>
    </source>
</reference>
<proteinExistence type="predicted"/>
<feature type="compositionally biased region" description="Basic and acidic residues" evidence="1">
    <location>
        <begin position="53"/>
        <end position="64"/>
    </location>
</feature>